<dbReference type="GO" id="GO:0005737">
    <property type="term" value="C:cytoplasm"/>
    <property type="evidence" value="ECO:0007669"/>
    <property type="project" value="TreeGrafter"/>
</dbReference>
<dbReference type="OMA" id="MACEDFT"/>
<dbReference type="GO" id="GO:0070292">
    <property type="term" value="P:N-acylphosphatidylethanolamine metabolic process"/>
    <property type="evidence" value="ECO:0007669"/>
    <property type="project" value="TreeGrafter"/>
</dbReference>
<dbReference type="GO" id="GO:0070290">
    <property type="term" value="F:N-acylphosphatidylethanolamine-specific phospholipase D activity"/>
    <property type="evidence" value="ECO:0007669"/>
    <property type="project" value="TreeGrafter"/>
</dbReference>
<dbReference type="eggNOG" id="KOG3798">
    <property type="taxonomic scope" value="Eukaryota"/>
</dbReference>
<dbReference type="InterPro" id="IPR036866">
    <property type="entry name" value="RibonucZ/Hydroxyglut_hydro"/>
</dbReference>
<dbReference type="RefSeq" id="XP_008613143.1">
    <property type="nucleotide sequence ID" value="XM_008614921.1"/>
</dbReference>
<proteinExistence type="predicted"/>
<dbReference type="FunCoup" id="T0RMH0">
    <property type="interactions" value="14"/>
</dbReference>
<dbReference type="OrthoDB" id="332863at2759"/>
<gene>
    <name evidence="3" type="ORF">SDRG_09012</name>
</gene>
<feature type="region of interest" description="Disordered" evidence="1">
    <location>
        <begin position="358"/>
        <end position="407"/>
    </location>
</feature>
<evidence type="ECO:0000313" key="3">
    <source>
        <dbReference type="EMBL" id="EQC33503.1"/>
    </source>
</evidence>
<dbReference type="InterPro" id="IPR001279">
    <property type="entry name" value="Metallo-B-lactamas"/>
</dbReference>
<dbReference type="Gene3D" id="3.60.15.10">
    <property type="entry name" value="Ribonuclease Z/Hydroxyacylglutathione hydrolase-like"/>
    <property type="match status" value="1"/>
</dbReference>
<reference evidence="3 4" key="1">
    <citation type="submission" date="2012-04" db="EMBL/GenBank/DDBJ databases">
        <title>The Genome Sequence of Saprolegnia declina VS20.</title>
        <authorList>
            <consortium name="The Broad Institute Genome Sequencing Platform"/>
            <person name="Russ C."/>
            <person name="Nusbaum C."/>
            <person name="Tyler B."/>
            <person name="van West P."/>
            <person name="Dieguez-Uribeondo J."/>
            <person name="de Bruijn I."/>
            <person name="Tripathy S."/>
            <person name="Jiang R."/>
            <person name="Young S.K."/>
            <person name="Zeng Q."/>
            <person name="Gargeya S."/>
            <person name="Fitzgerald M."/>
            <person name="Haas B."/>
            <person name="Abouelleil A."/>
            <person name="Alvarado L."/>
            <person name="Arachchi H.M."/>
            <person name="Berlin A."/>
            <person name="Chapman S.B."/>
            <person name="Goldberg J."/>
            <person name="Griggs A."/>
            <person name="Gujja S."/>
            <person name="Hansen M."/>
            <person name="Howarth C."/>
            <person name="Imamovic A."/>
            <person name="Larimer J."/>
            <person name="McCowen C."/>
            <person name="Montmayeur A."/>
            <person name="Murphy C."/>
            <person name="Neiman D."/>
            <person name="Pearson M."/>
            <person name="Priest M."/>
            <person name="Roberts A."/>
            <person name="Saif S."/>
            <person name="Shea T."/>
            <person name="Sisk P."/>
            <person name="Sykes S."/>
            <person name="Wortman J."/>
            <person name="Nusbaum C."/>
            <person name="Birren B."/>
        </authorList>
    </citation>
    <scope>NUCLEOTIDE SEQUENCE [LARGE SCALE GENOMIC DNA]</scope>
    <source>
        <strain evidence="3 4">VS20</strain>
    </source>
</reference>
<evidence type="ECO:0000313" key="4">
    <source>
        <dbReference type="Proteomes" id="UP000030762"/>
    </source>
</evidence>
<feature type="compositionally biased region" description="Basic and acidic residues" evidence="1">
    <location>
        <begin position="393"/>
        <end position="407"/>
    </location>
</feature>
<dbReference type="GO" id="GO:0070291">
    <property type="term" value="P:N-acylethanolamine metabolic process"/>
    <property type="evidence" value="ECO:0007669"/>
    <property type="project" value="TreeGrafter"/>
</dbReference>
<dbReference type="Pfam" id="PF12706">
    <property type="entry name" value="Lactamase_B_2"/>
    <property type="match status" value="1"/>
</dbReference>
<dbReference type="SUPFAM" id="SSF56281">
    <property type="entry name" value="Metallo-hydrolase/oxidoreductase"/>
    <property type="match status" value="1"/>
</dbReference>
<dbReference type="VEuPathDB" id="FungiDB:SDRG_09012"/>
<dbReference type="GeneID" id="19949739"/>
<dbReference type="PANTHER" id="PTHR15032">
    <property type="entry name" value="N-ACYL-PHOSPHATIDYLETHANOLAMINE-HYDROLYZING PHOSPHOLIPASE D"/>
    <property type="match status" value="1"/>
</dbReference>
<evidence type="ECO:0000256" key="1">
    <source>
        <dbReference type="SAM" id="MobiDB-lite"/>
    </source>
</evidence>
<dbReference type="Proteomes" id="UP000030762">
    <property type="component" value="Unassembled WGS sequence"/>
</dbReference>
<sequence>MESADLARDLAPAQRDASTGAFLHPPHWGFRMVTFMDFARWKWSTTALGPQVPTDAAELDKVLPVRTPNFGPQIPTGKARITWLGHASVLLEVPVGADGTTATILTDPVFVERCSPFQWVGPKRYRPAPLQVADLPRIDAVVLSHNHYDHMETTTLTQLRLRFPDLQWFVPLGNAHYLTPLGIPRSRITEQNWWDSTTISLHGAAFTFSLVPVMHWTRRGVLDTNKALWGGWVVQGLGGSFFFSGDTAYCSAFKAIGHKFGGFSVSAIPIGAYGPREVFSVQHCDVPEAIQIHKDVQSHSSLGIHWGTWVMTEEYYLEPKMELERLMACEDFTPDHVPLDRVPIPTIIPDEFDDVVSPAWPEQSAATSTAPSETDPRDAHAQDDQDAQGDQDYLGRERRVGPSRLEQ</sequence>
<feature type="compositionally biased region" description="Basic and acidic residues" evidence="1">
    <location>
        <begin position="374"/>
        <end position="383"/>
    </location>
</feature>
<dbReference type="InParanoid" id="T0RMH0"/>
<keyword evidence="4" id="KW-1185">Reference proteome</keyword>
<dbReference type="AlphaFoldDB" id="T0RMH0"/>
<dbReference type="EMBL" id="JH767159">
    <property type="protein sequence ID" value="EQC33503.1"/>
    <property type="molecule type" value="Genomic_DNA"/>
</dbReference>
<organism evidence="3 4">
    <name type="scientific">Saprolegnia diclina (strain VS20)</name>
    <dbReference type="NCBI Taxonomy" id="1156394"/>
    <lineage>
        <taxon>Eukaryota</taxon>
        <taxon>Sar</taxon>
        <taxon>Stramenopiles</taxon>
        <taxon>Oomycota</taxon>
        <taxon>Saprolegniomycetes</taxon>
        <taxon>Saprolegniales</taxon>
        <taxon>Saprolegniaceae</taxon>
        <taxon>Saprolegnia</taxon>
    </lineage>
</organism>
<dbReference type="STRING" id="1156394.T0RMH0"/>
<evidence type="ECO:0000259" key="2">
    <source>
        <dbReference type="Pfam" id="PF12706"/>
    </source>
</evidence>
<feature type="domain" description="Metallo-beta-lactamase" evidence="2">
    <location>
        <begin position="103"/>
        <end position="306"/>
    </location>
</feature>
<accession>T0RMH0</accession>
<protein>
    <recommendedName>
        <fullName evidence="2">Metallo-beta-lactamase domain-containing protein</fullName>
    </recommendedName>
</protein>
<name>T0RMH0_SAPDV</name>
<dbReference type="PANTHER" id="PTHR15032:SF4">
    <property type="entry name" value="N-ACYL-PHOSPHATIDYLETHANOLAMINE-HYDROLYZING PHOSPHOLIPASE D"/>
    <property type="match status" value="1"/>
</dbReference>